<dbReference type="Proteomes" id="UP000623467">
    <property type="component" value="Unassembled WGS sequence"/>
</dbReference>
<feature type="coiled-coil region" evidence="1">
    <location>
        <begin position="10"/>
        <end position="44"/>
    </location>
</feature>
<evidence type="ECO:0000256" key="1">
    <source>
        <dbReference type="SAM" id="Coils"/>
    </source>
</evidence>
<keyword evidence="3" id="KW-1185">Reference proteome</keyword>
<keyword evidence="1" id="KW-0175">Coiled coil</keyword>
<evidence type="ECO:0000313" key="2">
    <source>
        <dbReference type="EMBL" id="KAF7335279.1"/>
    </source>
</evidence>
<comment type="caution">
    <text evidence="2">The sequence shown here is derived from an EMBL/GenBank/DDBJ whole genome shotgun (WGS) entry which is preliminary data.</text>
</comment>
<evidence type="ECO:0000313" key="3">
    <source>
        <dbReference type="Proteomes" id="UP000623467"/>
    </source>
</evidence>
<reference evidence="2" key="1">
    <citation type="submission" date="2020-05" db="EMBL/GenBank/DDBJ databases">
        <title>Mycena genomes resolve the evolution of fungal bioluminescence.</title>
        <authorList>
            <person name="Tsai I.J."/>
        </authorList>
    </citation>
    <scope>NUCLEOTIDE SEQUENCE</scope>
    <source>
        <strain evidence="2">160909Yilan</strain>
    </source>
</reference>
<name>A0A8H6X6T2_9AGAR</name>
<dbReference type="EMBL" id="JACAZH010000041">
    <property type="protein sequence ID" value="KAF7335279.1"/>
    <property type="molecule type" value="Genomic_DNA"/>
</dbReference>
<organism evidence="2 3">
    <name type="scientific">Mycena sanguinolenta</name>
    <dbReference type="NCBI Taxonomy" id="230812"/>
    <lineage>
        <taxon>Eukaryota</taxon>
        <taxon>Fungi</taxon>
        <taxon>Dikarya</taxon>
        <taxon>Basidiomycota</taxon>
        <taxon>Agaricomycotina</taxon>
        <taxon>Agaricomycetes</taxon>
        <taxon>Agaricomycetidae</taxon>
        <taxon>Agaricales</taxon>
        <taxon>Marasmiineae</taxon>
        <taxon>Mycenaceae</taxon>
        <taxon>Mycena</taxon>
    </lineage>
</organism>
<gene>
    <name evidence="2" type="ORF">MSAN_02338600</name>
</gene>
<sequence>MSTTPNAELYTELRDRQRAIEARIVEYRAKIADSERELKECLKMLQQLPPRGYPVLTLPNEIMSEIFVYSSVPSILGRASTPNPRYAPMLLLHVCSAWRAIALATPALWTDLWLNFHWRDLSARFFEAENLDKFFADYLVRLGACPLSLTIQGSVQSVDEGRRIIAAVFDLLSPRLEVLDLMTDMNYYRDHRPLFPLLRELTVGFPLHEYDDLIGLPGRPIQTFSAAAQLRKLYLTMKATPSHFAIPWETLTAFDGSEVSSRECVQVLRSAPSLVECSIHAEMNEHVDLAPLSHQNLKSFKLRSGGEALFPSVTFPALEDMNIFAEDMSDEHLLQFISRSSSTLLRFSAENVSMQSLKDMTLLTHLQLLAPKGRYLITFLNMLDRTMTPGFLPQLQTLEFEDCRPFVHPALVEVLSSRAVSQDGAAKLRSYRQIWSIFPFEELQVRYEGSVALALKKLVEGGMEIYIGPPKWYDIRASNMHVALTLLQVANTCVGGSKLSPI</sequence>
<protein>
    <submittedName>
        <fullName evidence="2">F-box domain-containing protein</fullName>
    </submittedName>
</protein>
<dbReference type="AlphaFoldDB" id="A0A8H6X6T2"/>
<accession>A0A8H6X6T2</accession>
<dbReference type="OrthoDB" id="2269034at2759"/>
<dbReference type="Gene3D" id="1.20.1280.50">
    <property type="match status" value="1"/>
</dbReference>
<proteinExistence type="predicted"/>